<dbReference type="EMBL" id="JAAOIW010000005">
    <property type="protein sequence ID" value="NHN31401.1"/>
    <property type="molecule type" value="Genomic_DNA"/>
</dbReference>
<feature type="transmembrane region" description="Helical" evidence="5">
    <location>
        <begin position="394"/>
        <end position="414"/>
    </location>
</feature>
<dbReference type="PANTHER" id="PTHR43427:SF12">
    <property type="entry name" value="CHLORIDE TRANSPORTER"/>
    <property type="match status" value="1"/>
</dbReference>
<protein>
    <submittedName>
        <fullName evidence="6">Voltage-gated chloride channel family protein</fullName>
    </submittedName>
</protein>
<feature type="transmembrane region" description="Helical" evidence="5">
    <location>
        <begin position="164"/>
        <end position="189"/>
    </location>
</feature>
<dbReference type="PANTHER" id="PTHR43427">
    <property type="entry name" value="CHLORIDE CHANNEL PROTEIN CLC-E"/>
    <property type="match status" value="1"/>
</dbReference>
<keyword evidence="3 5" id="KW-1133">Transmembrane helix</keyword>
<evidence type="ECO:0000313" key="6">
    <source>
        <dbReference type="EMBL" id="NHN31401.1"/>
    </source>
</evidence>
<accession>A0ABX0J6J8</accession>
<keyword evidence="4 5" id="KW-0472">Membrane</keyword>
<evidence type="ECO:0000313" key="7">
    <source>
        <dbReference type="Proteomes" id="UP001165962"/>
    </source>
</evidence>
<feature type="transmembrane region" description="Helical" evidence="5">
    <location>
        <begin position="233"/>
        <end position="253"/>
    </location>
</feature>
<evidence type="ECO:0000256" key="3">
    <source>
        <dbReference type="ARBA" id="ARBA00022989"/>
    </source>
</evidence>
<gene>
    <name evidence="6" type="ORF">G9U52_16305</name>
</gene>
<name>A0ABX0J6J8_9BACL</name>
<dbReference type="Proteomes" id="UP001165962">
    <property type="component" value="Unassembled WGS sequence"/>
</dbReference>
<dbReference type="RefSeq" id="WP_166151390.1">
    <property type="nucleotide sequence ID" value="NZ_JAAOIW010000005.1"/>
</dbReference>
<organism evidence="6 7">
    <name type="scientific">Paenibacillus agricola</name>
    <dbReference type="NCBI Taxonomy" id="2716264"/>
    <lineage>
        <taxon>Bacteria</taxon>
        <taxon>Bacillati</taxon>
        <taxon>Bacillota</taxon>
        <taxon>Bacilli</taxon>
        <taxon>Bacillales</taxon>
        <taxon>Paenibacillaceae</taxon>
        <taxon>Paenibacillus</taxon>
    </lineage>
</organism>
<dbReference type="InterPro" id="IPR014743">
    <property type="entry name" value="Cl-channel_core"/>
</dbReference>
<sequence length="428" mass="45739">MNKWWRIPASLNWANYYEAIAQERVVQWNLFKYIVQWIVLASAVGLLTGSASALFLYSLDSATGLRYAFPWLLFLLPFGGAFVSWMYEKYGRNSSRGNNLILEQIHDGHETIPLRMAPFVLVGTVLTHLFGGSAGREGTAIQMGGSLSEWLGQRICISPVNRKILLMCGISAGFGSVFGTPLAGAVFGLEVLAIGVISYEALLPCFLASLVGNAVATAWGAQHVHYSMGQVPMLGLAVLLKVAAAALIFGLVSRLFCELTHKLKAAFTRLIRNVALKSFVGGCIIIMLTYAVGTRDYLGLGLPLLAESFHGDVTPFAFLWKLIFTTVTLGAGFQGGEVTPLFVIGSALGNALGPLLQLPAPFLAGIGLIAVFGGAANTPVACFLLGMELFGSEAAIYMFLAVVVSYLFSGHKGIYSAQKLGVPKGKSP</sequence>
<dbReference type="Gene3D" id="1.10.3080.10">
    <property type="entry name" value="Clc chloride channel"/>
    <property type="match status" value="1"/>
</dbReference>
<dbReference type="CDD" id="cd03682">
    <property type="entry name" value="ClC_sycA_like"/>
    <property type="match status" value="1"/>
</dbReference>
<reference evidence="6" key="1">
    <citation type="submission" date="2020-03" db="EMBL/GenBank/DDBJ databases">
        <title>Draft sequencing of Paenibacilllus sp. S3N08.</title>
        <authorList>
            <person name="Kim D.-U."/>
        </authorList>
    </citation>
    <scope>NUCLEOTIDE SEQUENCE</scope>
    <source>
        <strain evidence="6">S3N08</strain>
    </source>
</reference>
<feature type="transmembrane region" description="Helical" evidence="5">
    <location>
        <begin position="362"/>
        <end position="387"/>
    </location>
</feature>
<proteinExistence type="predicted"/>
<evidence type="ECO:0000256" key="2">
    <source>
        <dbReference type="ARBA" id="ARBA00022692"/>
    </source>
</evidence>
<comment type="subcellular location">
    <subcellularLocation>
        <location evidence="1">Membrane</location>
        <topology evidence="1">Multi-pass membrane protein</topology>
    </subcellularLocation>
</comment>
<evidence type="ECO:0000256" key="1">
    <source>
        <dbReference type="ARBA" id="ARBA00004141"/>
    </source>
</evidence>
<keyword evidence="7" id="KW-1185">Reference proteome</keyword>
<dbReference type="PRINTS" id="PR00762">
    <property type="entry name" value="CLCHANNEL"/>
</dbReference>
<comment type="caution">
    <text evidence="6">The sequence shown here is derived from an EMBL/GenBank/DDBJ whole genome shotgun (WGS) entry which is preliminary data.</text>
</comment>
<feature type="transmembrane region" description="Helical" evidence="5">
    <location>
        <begin position="274"/>
        <end position="293"/>
    </location>
</feature>
<dbReference type="Pfam" id="PF00654">
    <property type="entry name" value="Voltage_CLC"/>
    <property type="match status" value="1"/>
</dbReference>
<keyword evidence="2 5" id="KW-0812">Transmembrane</keyword>
<dbReference type="InterPro" id="IPR050368">
    <property type="entry name" value="ClC-type_chloride_channel"/>
</dbReference>
<evidence type="ECO:0000256" key="4">
    <source>
        <dbReference type="ARBA" id="ARBA00023136"/>
    </source>
</evidence>
<dbReference type="SUPFAM" id="SSF81340">
    <property type="entry name" value="Clc chloride channel"/>
    <property type="match status" value="1"/>
</dbReference>
<feature type="transmembrane region" description="Helical" evidence="5">
    <location>
        <begin position="34"/>
        <end position="57"/>
    </location>
</feature>
<dbReference type="InterPro" id="IPR001807">
    <property type="entry name" value="ClC"/>
</dbReference>
<evidence type="ECO:0000256" key="5">
    <source>
        <dbReference type="SAM" id="Phobius"/>
    </source>
</evidence>
<feature type="transmembrane region" description="Helical" evidence="5">
    <location>
        <begin position="69"/>
        <end position="87"/>
    </location>
</feature>